<keyword evidence="5 6" id="KW-0472">Membrane</keyword>
<protein>
    <submittedName>
        <fullName evidence="7">YjgP/YjgQ family permease</fullName>
    </submittedName>
</protein>
<dbReference type="RefSeq" id="WP_338637512.1">
    <property type="nucleotide sequence ID" value="NZ_CP146516.1"/>
</dbReference>
<dbReference type="GO" id="GO:0015920">
    <property type="term" value="P:lipopolysaccharide transport"/>
    <property type="evidence" value="ECO:0007669"/>
    <property type="project" value="TreeGrafter"/>
</dbReference>
<sequence length="364" mass="42227">MRIWWYIAFQFLKNIIAILILVLLIYFILTYMEESQRYFDKYDVPHNVIFRYYFWQLPAITIQLLPFVVLVAGIITNWVLAKHGEIAALRAAGLSIMRVSFPLISIALAFMVAHFMISEFILPASSNRFYRVQYEEIEKNNAVALFTDSTWLKAINTILHFDEYDEIKQELFNVEYFKTNSEGSIVQIVHAKSGYFEENISRWVLRDTLTFNFDFQTESSLKAEIKPLYVTNVDFAPPKVLMRSSESSQISFWQLKKLIDKAEIAGANVSDRMVDLYFKLSTPFANLLFVFLTIPFALKKERNEEKYIGIVICIAASLLYWFGNISLRSFAIKGSINPIFAAWAMNFIVALLSYGLIRKLDKGQ</sequence>
<dbReference type="GO" id="GO:0043190">
    <property type="term" value="C:ATP-binding cassette (ABC) transporter complex"/>
    <property type="evidence" value="ECO:0007669"/>
    <property type="project" value="TreeGrafter"/>
</dbReference>
<dbReference type="Pfam" id="PF03739">
    <property type="entry name" value="LptF_LptG"/>
    <property type="match status" value="1"/>
</dbReference>
<accession>A0A369KSQ2</accession>
<keyword evidence="3 6" id="KW-0812">Transmembrane</keyword>
<evidence type="ECO:0000313" key="7">
    <source>
        <dbReference type="EMBL" id="RDB36632.1"/>
    </source>
</evidence>
<name>A0A369KSQ2_9BACT</name>
<dbReference type="EMBL" id="QOVW01000058">
    <property type="protein sequence ID" value="RDB36632.1"/>
    <property type="molecule type" value="Genomic_DNA"/>
</dbReference>
<evidence type="ECO:0000256" key="3">
    <source>
        <dbReference type="ARBA" id="ARBA00022692"/>
    </source>
</evidence>
<reference evidence="7" key="1">
    <citation type="submission" date="2018-04" db="EMBL/GenBank/DDBJ databases">
        <title>Draft genome sequence of the Candidatus Spirobacillus cienkowskii, a pathogen of freshwater Daphnia species, reconstructed from hemolymph metagenomic reads.</title>
        <authorList>
            <person name="Bresciani L."/>
            <person name="Lemos L.N."/>
            <person name="Wale N."/>
            <person name="Lin J.Y."/>
            <person name="Fernandes G.R."/>
            <person name="Duffy M.A."/>
            <person name="Rodrigues J.M."/>
        </authorList>
    </citation>
    <scope>NUCLEOTIDE SEQUENCE [LARGE SCALE GENOMIC DNA]</scope>
    <source>
        <strain evidence="7">Binning01</strain>
    </source>
</reference>
<dbReference type="PANTHER" id="PTHR33529">
    <property type="entry name" value="SLR0882 PROTEIN-RELATED"/>
    <property type="match status" value="1"/>
</dbReference>
<organism evidence="7 8">
    <name type="scientific">Spirobacillus cienkowskii</name>
    <dbReference type="NCBI Taxonomy" id="495820"/>
    <lineage>
        <taxon>Bacteria</taxon>
        <taxon>Pseudomonadati</taxon>
        <taxon>Bdellovibrionota</taxon>
        <taxon>Oligoflexia</taxon>
        <taxon>Silvanigrellales</taxon>
        <taxon>Spirobacillus</taxon>
    </lineage>
</organism>
<evidence type="ECO:0000256" key="5">
    <source>
        <dbReference type="ARBA" id="ARBA00023136"/>
    </source>
</evidence>
<feature type="transmembrane region" description="Helical" evidence="6">
    <location>
        <begin position="12"/>
        <end position="32"/>
    </location>
</feature>
<comment type="subcellular location">
    <subcellularLocation>
        <location evidence="1">Cell membrane</location>
        <topology evidence="1">Multi-pass membrane protein</topology>
    </subcellularLocation>
</comment>
<feature type="transmembrane region" description="Helical" evidence="6">
    <location>
        <begin position="52"/>
        <end position="80"/>
    </location>
</feature>
<comment type="caution">
    <text evidence="7">The sequence shown here is derived from an EMBL/GenBank/DDBJ whole genome shotgun (WGS) entry which is preliminary data.</text>
</comment>
<proteinExistence type="predicted"/>
<feature type="transmembrane region" description="Helical" evidence="6">
    <location>
        <begin position="101"/>
        <end position="122"/>
    </location>
</feature>
<evidence type="ECO:0000256" key="4">
    <source>
        <dbReference type="ARBA" id="ARBA00022989"/>
    </source>
</evidence>
<evidence type="ECO:0000256" key="6">
    <source>
        <dbReference type="SAM" id="Phobius"/>
    </source>
</evidence>
<feature type="transmembrane region" description="Helical" evidence="6">
    <location>
        <begin position="339"/>
        <end position="357"/>
    </location>
</feature>
<dbReference type="Proteomes" id="UP000253934">
    <property type="component" value="Unassembled WGS sequence"/>
</dbReference>
<dbReference type="InterPro" id="IPR005495">
    <property type="entry name" value="LptG/LptF_permease"/>
</dbReference>
<gene>
    <name evidence="7" type="ORF">DCC88_04185</name>
</gene>
<keyword evidence="8" id="KW-1185">Reference proteome</keyword>
<keyword evidence="4 6" id="KW-1133">Transmembrane helix</keyword>
<dbReference type="AlphaFoldDB" id="A0A369KSQ2"/>
<evidence type="ECO:0000256" key="1">
    <source>
        <dbReference type="ARBA" id="ARBA00004651"/>
    </source>
</evidence>
<dbReference type="PANTHER" id="PTHR33529:SF8">
    <property type="entry name" value="PERMEASE, YJGP_YJGQ FAMILY"/>
    <property type="match status" value="1"/>
</dbReference>
<evidence type="ECO:0000256" key="2">
    <source>
        <dbReference type="ARBA" id="ARBA00022475"/>
    </source>
</evidence>
<feature type="transmembrane region" description="Helical" evidence="6">
    <location>
        <begin position="276"/>
        <end position="298"/>
    </location>
</feature>
<evidence type="ECO:0000313" key="8">
    <source>
        <dbReference type="Proteomes" id="UP000253934"/>
    </source>
</evidence>
<feature type="transmembrane region" description="Helical" evidence="6">
    <location>
        <begin position="307"/>
        <end position="327"/>
    </location>
</feature>
<keyword evidence="2" id="KW-1003">Cell membrane</keyword>